<feature type="domain" description="Thiamine pyrophosphate enzyme central" evidence="14">
    <location>
        <begin position="193"/>
        <end position="326"/>
    </location>
</feature>
<dbReference type="PANTHER" id="PTHR18968">
    <property type="entry name" value="THIAMINE PYROPHOSPHATE ENZYMES"/>
    <property type="match status" value="1"/>
</dbReference>
<dbReference type="PATRIC" id="fig|1441730.3.peg.4897"/>
<evidence type="ECO:0000256" key="9">
    <source>
        <dbReference type="ARBA" id="ARBA00022827"/>
    </source>
</evidence>
<keyword evidence="11" id="KW-0028">Amino-acid biosynthesis</keyword>
<evidence type="ECO:0000256" key="1">
    <source>
        <dbReference type="ARBA" id="ARBA00001946"/>
    </source>
</evidence>
<reference evidence="17 18" key="2">
    <citation type="journal article" date="2016" name="Genome Announc.">
        <title>Draft Genome Sequence of a Versatile Hydrocarbon-Degrading Bacterium, Rhodococcus pyridinivorans Strain KG-16, Collected from Oil Fields in India.</title>
        <authorList>
            <person name="Aggarwal R.K."/>
            <person name="Dawar C."/>
            <person name="Phanindranath R."/>
            <person name="Mutnuri L."/>
            <person name="Dayal A.M."/>
        </authorList>
    </citation>
    <scope>NUCLEOTIDE SEQUENCE [LARGE SCALE GENOMIC DNA]</scope>
    <source>
        <strain evidence="17 18">KG-16</strain>
    </source>
</reference>
<comment type="catalytic activity">
    <reaction evidence="12">
        <text>2 pyruvate + H(+) = (2S)-2-acetolactate + CO2</text>
        <dbReference type="Rhea" id="RHEA:25249"/>
        <dbReference type="ChEBI" id="CHEBI:15361"/>
        <dbReference type="ChEBI" id="CHEBI:15378"/>
        <dbReference type="ChEBI" id="CHEBI:16526"/>
        <dbReference type="ChEBI" id="CHEBI:58476"/>
        <dbReference type="EC" id="2.2.1.6"/>
    </reaction>
</comment>
<dbReference type="CDD" id="cd02004">
    <property type="entry name" value="TPP_BZL_OCoD_HPCL"/>
    <property type="match status" value="1"/>
</dbReference>
<dbReference type="GO" id="GO:0030976">
    <property type="term" value="F:thiamine pyrophosphate binding"/>
    <property type="evidence" value="ECO:0007669"/>
    <property type="project" value="InterPro"/>
</dbReference>
<keyword evidence="8" id="KW-0479">Metal-binding</keyword>
<dbReference type="FunFam" id="3.40.50.970:FF:000007">
    <property type="entry name" value="Acetolactate synthase"/>
    <property type="match status" value="1"/>
</dbReference>
<evidence type="ECO:0000259" key="16">
    <source>
        <dbReference type="Pfam" id="PF02776"/>
    </source>
</evidence>
<evidence type="ECO:0000256" key="7">
    <source>
        <dbReference type="ARBA" id="ARBA00022630"/>
    </source>
</evidence>
<dbReference type="AlphaFoldDB" id="A0A0V9UEE4"/>
<evidence type="ECO:0000256" key="11">
    <source>
        <dbReference type="ARBA" id="ARBA00023304"/>
    </source>
</evidence>
<keyword evidence="9" id="KW-0274">FAD</keyword>
<dbReference type="SUPFAM" id="SSF52467">
    <property type="entry name" value="DHS-like NAD/FAD-binding domain"/>
    <property type="match status" value="1"/>
</dbReference>
<comment type="pathway">
    <text evidence="3">Amino-acid biosynthesis; L-isoleucine biosynthesis; L-isoleucine from 2-oxobutanoate: step 1/4.</text>
</comment>
<dbReference type="GO" id="GO:0000287">
    <property type="term" value="F:magnesium ion binding"/>
    <property type="evidence" value="ECO:0007669"/>
    <property type="project" value="InterPro"/>
</dbReference>
<dbReference type="InterPro" id="IPR012000">
    <property type="entry name" value="Thiamin_PyroP_enz_cen_dom"/>
</dbReference>
<gene>
    <name evidence="17" type="ORF">Z045_23375</name>
</gene>
<feature type="domain" description="Thiamine pyrophosphate enzyme TPP-binding" evidence="15">
    <location>
        <begin position="393"/>
        <end position="536"/>
    </location>
</feature>
<evidence type="ECO:0000259" key="14">
    <source>
        <dbReference type="Pfam" id="PF00205"/>
    </source>
</evidence>
<evidence type="ECO:0000256" key="6">
    <source>
        <dbReference type="ARBA" id="ARBA00013145"/>
    </source>
</evidence>
<dbReference type="Gene3D" id="3.40.50.1220">
    <property type="entry name" value="TPP-binding domain"/>
    <property type="match status" value="1"/>
</dbReference>
<dbReference type="PANTHER" id="PTHR18968:SF166">
    <property type="entry name" value="2-HYDROXYACYL-COA LYASE 2"/>
    <property type="match status" value="1"/>
</dbReference>
<dbReference type="InterPro" id="IPR000399">
    <property type="entry name" value="TPP-bd_CS"/>
</dbReference>
<dbReference type="SUPFAM" id="SSF52518">
    <property type="entry name" value="Thiamin diphosphate-binding fold (THDP-binding)"/>
    <property type="match status" value="2"/>
</dbReference>
<evidence type="ECO:0000256" key="2">
    <source>
        <dbReference type="ARBA" id="ARBA00001964"/>
    </source>
</evidence>
<name>A0A0V9UEE4_9NOCA</name>
<evidence type="ECO:0000256" key="3">
    <source>
        <dbReference type="ARBA" id="ARBA00004974"/>
    </source>
</evidence>
<reference evidence="18" key="1">
    <citation type="submission" date="2015-01" db="EMBL/GenBank/DDBJ databases">
        <title>Draft genome sequence of Rhodococcus pyridinivorans strain KG-16, a hydrocarbon-degrading bacterium.</title>
        <authorList>
            <person name="Aggarwal R.K."/>
            <person name="Dawar C."/>
        </authorList>
    </citation>
    <scope>NUCLEOTIDE SEQUENCE [LARGE SCALE GENOMIC DNA]</scope>
    <source>
        <strain evidence="18">KG-16</strain>
    </source>
</reference>
<evidence type="ECO:0000313" key="17">
    <source>
        <dbReference type="EMBL" id="KSZ56377.1"/>
    </source>
</evidence>
<dbReference type="EMBL" id="AZXY01000016">
    <property type="protein sequence ID" value="KSZ56377.1"/>
    <property type="molecule type" value="Genomic_DNA"/>
</dbReference>
<evidence type="ECO:0000256" key="5">
    <source>
        <dbReference type="ARBA" id="ARBA00007812"/>
    </source>
</evidence>
<dbReference type="UniPathway" id="UPA00047">
    <property type="reaction ID" value="UER00055"/>
</dbReference>
<dbReference type="InterPro" id="IPR012001">
    <property type="entry name" value="Thiamin_PyroP_enz_TPP-bd_dom"/>
</dbReference>
<evidence type="ECO:0000256" key="4">
    <source>
        <dbReference type="ARBA" id="ARBA00005025"/>
    </source>
</evidence>
<dbReference type="GO" id="GO:0016829">
    <property type="term" value="F:lyase activity"/>
    <property type="evidence" value="ECO:0007669"/>
    <property type="project" value="UniProtKB-KW"/>
</dbReference>
<evidence type="ECO:0000313" key="18">
    <source>
        <dbReference type="Proteomes" id="UP000053060"/>
    </source>
</evidence>
<comment type="caution">
    <text evidence="17">The sequence shown here is derived from an EMBL/GenBank/DDBJ whole genome shotgun (WGS) entry which is preliminary data.</text>
</comment>
<organism evidence="17 18">
    <name type="scientific">Rhodococcus pyridinivorans KG-16</name>
    <dbReference type="NCBI Taxonomy" id="1441730"/>
    <lineage>
        <taxon>Bacteria</taxon>
        <taxon>Bacillati</taxon>
        <taxon>Actinomycetota</taxon>
        <taxon>Actinomycetes</taxon>
        <taxon>Mycobacteriales</taxon>
        <taxon>Nocardiaceae</taxon>
        <taxon>Rhodococcus</taxon>
    </lineage>
</organism>
<evidence type="ECO:0000259" key="15">
    <source>
        <dbReference type="Pfam" id="PF02775"/>
    </source>
</evidence>
<sequence>MTINGGQLLARALAQAGTTEVFTLHGGHLDAFLVACAGEGIRLTDTRHEASAGHAADAYARVTGGLGVCVITSGPGFTNAYTAIANSYLDRTPTLFVVGAPPIRETETNPLQGGFDQIAAATPVTKWAHRITDPARIPEIVALAVRKATTGVPGPILLEVPIDVMFGEADEHVVRYPVNYTIEARPAPASTAVEAALDLLQTATNPAIVIGGGVTFSGAADALVAFAETVDVPVFYPGKSDGAIPASHRLAGGGLLALGTLPALGEPTPDVVMIVGARAGMFTGGRATLFPGARLVQIDIDASELGRMHDVAVPILADCREALLALTAAAATRTWPDWSGWVQAATGAKHAHRAGFVDETTESGKPHPYFAARAIVDACPPDTIFVMDGAEAPSWAEFFATTETPGGVLRLGYLGCLGVGPGFAIGAHRARPDAPIVIITGDGAAGFHIQEFDTMARHNIPVVTVIFNNAVWGMSIHGQEAVYGERGVVVSELADSAYEKVAEAFGGYGERVESTTRIGDAMKRAFDAGVPACLNVEIDPTVVHPITTMMLGDVTSTDEIVVPYYENIPR</sequence>
<keyword evidence="7" id="KW-0285">Flavoprotein</keyword>
<dbReference type="GO" id="GO:0009099">
    <property type="term" value="P:L-valine biosynthetic process"/>
    <property type="evidence" value="ECO:0007669"/>
    <property type="project" value="UniProtKB-UniPathway"/>
</dbReference>
<comment type="pathway">
    <text evidence="4">Amino-acid biosynthesis; L-valine biosynthesis; L-valine from pyruvate: step 1/4.</text>
</comment>
<dbReference type="Proteomes" id="UP000053060">
    <property type="component" value="Unassembled WGS sequence"/>
</dbReference>
<proteinExistence type="inferred from homology"/>
<feature type="domain" description="Thiamine pyrophosphate enzyme N-terminal TPP-binding" evidence="16">
    <location>
        <begin position="4"/>
        <end position="119"/>
    </location>
</feature>
<dbReference type="GO" id="GO:0003984">
    <property type="term" value="F:acetolactate synthase activity"/>
    <property type="evidence" value="ECO:0007669"/>
    <property type="project" value="UniProtKB-EC"/>
</dbReference>
<dbReference type="Pfam" id="PF02775">
    <property type="entry name" value="TPP_enzyme_C"/>
    <property type="match status" value="1"/>
</dbReference>
<dbReference type="InterPro" id="IPR029035">
    <property type="entry name" value="DHS-like_NAD/FAD-binding_dom"/>
</dbReference>
<evidence type="ECO:0000256" key="8">
    <source>
        <dbReference type="ARBA" id="ARBA00022723"/>
    </source>
</evidence>
<evidence type="ECO:0000256" key="12">
    <source>
        <dbReference type="ARBA" id="ARBA00048670"/>
    </source>
</evidence>
<evidence type="ECO:0000256" key="10">
    <source>
        <dbReference type="ARBA" id="ARBA00023052"/>
    </source>
</evidence>
<dbReference type="EC" id="2.2.1.6" evidence="6"/>
<dbReference type="CDD" id="cd07035">
    <property type="entry name" value="TPP_PYR_POX_like"/>
    <property type="match status" value="1"/>
</dbReference>
<dbReference type="Pfam" id="PF02776">
    <property type="entry name" value="TPP_enzyme_N"/>
    <property type="match status" value="1"/>
</dbReference>
<dbReference type="RefSeq" id="WP_060654502.1">
    <property type="nucleotide sequence ID" value="NZ_AZXY01000016.1"/>
</dbReference>
<keyword evidence="17" id="KW-0456">Lyase</keyword>
<dbReference type="GO" id="GO:0050660">
    <property type="term" value="F:flavin adenine dinucleotide binding"/>
    <property type="evidence" value="ECO:0007669"/>
    <property type="project" value="TreeGrafter"/>
</dbReference>
<dbReference type="InterPro" id="IPR045229">
    <property type="entry name" value="TPP_enz"/>
</dbReference>
<keyword evidence="11" id="KW-0100">Branched-chain amino acid biosynthesis</keyword>
<dbReference type="GO" id="GO:0009097">
    <property type="term" value="P:isoleucine biosynthetic process"/>
    <property type="evidence" value="ECO:0007669"/>
    <property type="project" value="UniProtKB-UniPathway"/>
</dbReference>
<dbReference type="GO" id="GO:0005948">
    <property type="term" value="C:acetolactate synthase complex"/>
    <property type="evidence" value="ECO:0007669"/>
    <property type="project" value="TreeGrafter"/>
</dbReference>
<protein>
    <recommendedName>
        <fullName evidence="6">acetolactate synthase</fullName>
        <ecNumber evidence="6">2.2.1.6</ecNumber>
    </recommendedName>
</protein>
<accession>A0A0V9UEE4</accession>
<comment type="similarity">
    <text evidence="5 13">Belongs to the TPP enzyme family.</text>
</comment>
<dbReference type="Gene3D" id="3.40.50.970">
    <property type="match status" value="2"/>
</dbReference>
<comment type="cofactor">
    <cofactor evidence="2">
        <name>thiamine diphosphate</name>
        <dbReference type="ChEBI" id="CHEBI:58937"/>
    </cofactor>
</comment>
<dbReference type="InterPro" id="IPR011766">
    <property type="entry name" value="TPP_enzyme_TPP-bd"/>
</dbReference>
<dbReference type="UniPathway" id="UPA00049">
    <property type="reaction ID" value="UER00059"/>
</dbReference>
<keyword evidence="10 13" id="KW-0786">Thiamine pyrophosphate</keyword>
<evidence type="ECO:0000256" key="13">
    <source>
        <dbReference type="RuleBase" id="RU362132"/>
    </source>
</evidence>
<dbReference type="InterPro" id="IPR029061">
    <property type="entry name" value="THDP-binding"/>
</dbReference>
<dbReference type="Pfam" id="PF00205">
    <property type="entry name" value="TPP_enzyme_M"/>
    <property type="match status" value="1"/>
</dbReference>
<comment type="cofactor">
    <cofactor evidence="1">
        <name>Mg(2+)</name>
        <dbReference type="ChEBI" id="CHEBI:18420"/>
    </cofactor>
</comment>
<dbReference type="PROSITE" id="PS00187">
    <property type="entry name" value="TPP_ENZYMES"/>
    <property type="match status" value="1"/>
</dbReference>